<keyword evidence="7" id="KW-0032">Aminotransferase</keyword>
<evidence type="ECO:0000256" key="4">
    <source>
        <dbReference type="ARBA" id="ARBA00023125"/>
    </source>
</evidence>
<reference evidence="7 8" key="1">
    <citation type="submission" date="2018-08" db="EMBL/GenBank/DDBJ databases">
        <title>Aeromicrobium sp. M2KJ-4, whole genome shotgun sequence.</title>
        <authorList>
            <person name="Tuo L."/>
        </authorList>
    </citation>
    <scope>NUCLEOTIDE SEQUENCE [LARGE SCALE GENOMIC DNA]</scope>
    <source>
        <strain evidence="7 8">M2KJ-4</strain>
    </source>
</reference>
<comment type="caution">
    <text evidence="7">The sequence shown here is derived from an EMBL/GenBank/DDBJ whole genome shotgun (WGS) entry which is preliminary data.</text>
</comment>
<dbReference type="AlphaFoldDB" id="A0A371P2E0"/>
<sequence length="493" mass="52217">MNSQSCNTGLMPAILSARRLAQLLGPLDHAGPAYREIADRMRLLVVDGRVSDGSRLPSERELATAIGVSRTTTTRVYAELRDAGLLQSRQGSGSVVRVPLSTSSASSLIVTPDGAGTIAMTYAAPVGPPGLTRAFETAVAKLPGLLATTGYLPDGLPVLREVLAQRYTDGGLPTDPEQIVVTSGAMGAISLLARTLISPGQRVAVEGMGYPHAHDSLVAAGARLSALPVDGSPWDTEGLGAVLAGSPHRAALFVPDFHNPTAAVMSDAERTEWARQLRRHDVVPIVDESLRDINLDGLELPPVFATYDPRALLIGSSSKAYWGGLRVGWIRAPKDAVMPLVQARMMDDLGSSAFDQLVLSELLVEGGQTAAAGRARLRAGRDHLLSELARELPDVHAPCPPGGLSLWVTLPERMSSRLTAAAARHGLLLTPGPRFVTRPGTVGERHLRLPYNQSHETLTEAVARLRAAYDDVIGARTTETSTAAPSKTLEMIA</sequence>
<dbReference type="InterPro" id="IPR051446">
    <property type="entry name" value="HTH_trans_reg/aminotransferase"/>
</dbReference>
<evidence type="ECO:0000259" key="6">
    <source>
        <dbReference type="PROSITE" id="PS50949"/>
    </source>
</evidence>
<dbReference type="SUPFAM" id="SSF46785">
    <property type="entry name" value="Winged helix' DNA-binding domain"/>
    <property type="match status" value="1"/>
</dbReference>
<protein>
    <submittedName>
        <fullName evidence="7">PLP-dependent aminotransferase family protein</fullName>
    </submittedName>
</protein>
<dbReference type="SUPFAM" id="SSF53383">
    <property type="entry name" value="PLP-dependent transferases"/>
    <property type="match status" value="1"/>
</dbReference>
<keyword evidence="4" id="KW-0238">DNA-binding</keyword>
<dbReference type="InterPro" id="IPR015421">
    <property type="entry name" value="PyrdxlP-dep_Trfase_major"/>
</dbReference>
<dbReference type="PROSITE" id="PS50949">
    <property type="entry name" value="HTH_GNTR"/>
    <property type="match status" value="1"/>
</dbReference>
<dbReference type="GO" id="GO:0003700">
    <property type="term" value="F:DNA-binding transcription factor activity"/>
    <property type="evidence" value="ECO:0007669"/>
    <property type="project" value="InterPro"/>
</dbReference>
<dbReference type="GO" id="GO:0008483">
    <property type="term" value="F:transaminase activity"/>
    <property type="evidence" value="ECO:0007669"/>
    <property type="project" value="UniProtKB-KW"/>
</dbReference>
<dbReference type="GO" id="GO:0030170">
    <property type="term" value="F:pyridoxal phosphate binding"/>
    <property type="evidence" value="ECO:0007669"/>
    <property type="project" value="InterPro"/>
</dbReference>
<dbReference type="CDD" id="cd00609">
    <property type="entry name" value="AAT_like"/>
    <property type="match status" value="1"/>
</dbReference>
<dbReference type="CDD" id="cd07377">
    <property type="entry name" value="WHTH_GntR"/>
    <property type="match status" value="1"/>
</dbReference>
<accession>A0A371P2E0</accession>
<dbReference type="Gene3D" id="1.10.10.10">
    <property type="entry name" value="Winged helix-like DNA-binding domain superfamily/Winged helix DNA-binding domain"/>
    <property type="match status" value="1"/>
</dbReference>
<dbReference type="PANTHER" id="PTHR46577:SF1">
    <property type="entry name" value="HTH-TYPE TRANSCRIPTIONAL REGULATORY PROTEIN GABR"/>
    <property type="match status" value="1"/>
</dbReference>
<dbReference type="PRINTS" id="PR00035">
    <property type="entry name" value="HTHGNTR"/>
</dbReference>
<keyword evidence="3" id="KW-0805">Transcription regulation</keyword>
<organism evidence="7 8">
    <name type="scientific">Aeromicrobium endophyticum</name>
    <dbReference type="NCBI Taxonomy" id="2292704"/>
    <lineage>
        <taxon>Bacteria</taxon>
        <taxon>Bacillati</taxon>
        <taxon>Actinomycetota</taxon>
        <taxon>Actinomycetes</taxon>
        <taxon>Propionibacteriales</taxon>
        <taxon>Nocardioidaceae</taxon>
        <taxon>Aeromicrobium</taxon>
    </lineage>
</organism>
<dbReference type="InterPro" id="IPR036388">
    <property type="entry name" value="WH-like_DNA-bd_sf"/>
</dbReference>
<evidence type="ECO:0000256" key="5">
    <source>
        <dbReference type="ARBA" id="ARBA00023163"/>
    </source>
</evidence>
<comment type="similarity">
    <text evidence="1">In the C-terminal section; belongs to the class-I pyridoxal-phosphate-dependent aminotransferase family.</text>
</comment>
<keyword evidence="8" id="KW-1185">Reference proteome</keyword>
<dbReference type="InterPro" id="IPR036390">
    <property type="entry name" value="WH_DNA-bd_sf"/>
</dbReference>
<name>A0A371P2E0_9ACTN</name>
<dbReference type="Pfam" id="PF00155">
    <property type="entry name" value="Aminotran_1_2"/>
    <property type="match status" value="1"/>
</dbReference>
<dbReference type="EMBL" id="QUBR01000002">
    <property type="protein sequence ID" value="REK69710.1"/>
    <property type="molecule type" value="Genomic_DNA"/>
</dbReference>
<dbReference type="PANTHER" id="PTHR46577">
    <property type="entry name" value="HTH-TYPE TRANSCRIPTIONAL REGULATORY PROTEIN GABR"/>
    <property type="match status" value="1"/>
</dbReference>
<dbReference type="SMART" id="SM00345">
    <property type="entry name" value="HTH_GNTR"/>
    <property type="match status" value="1"/>
</dbReference>
<dbReference type="Pfam" id="PF00392">
    <property type="entry name" value="GntR"/>
    <property type="match status" value="1"/>
</dbReference>
<dbReference type="Gene3D" id="3.40.640.10">
    <property type="entry name" value="Type I PLP-dependent aspartate aminotransferase-like (Major domain)"/>
    <property type="match status" value="1"/>
</dbReference>
<dbReference type="InterPro" id="IPR015424">
    <property type="entry name" value="PyrdxlP-dep_Trfase"/>
</dbReference>
<evidence type="ECO:0000256" key="1">
    <source>
        <dbReference type="ARBA" id="ARBA00005384"/>
    </source>
</evidence>
<keyword evidence="5" id="KW-0804">Transcription</keyword>
<evidence type="ECO:0000313" key="8">
    <source>
        <dbReference type="Proteomes" id="UP000265581"/>
    </source>
</evidence>
<evidence type="ECO:0000256" key="3">
    <source>
        <dbReference type="ARBA" id="ARBA00023015"/>
    </source>
</evidence>
<evidence type="ECO:0000256" key="2">
    <source>
        <dbReference type="ARBA" id="ARBA00022898"/>
    </source>
</evidence>
<dbReference type="InterPro" id="IPR000524">
    <property type="entry name" value="Tscrpt_reg_HTH_GntR"/>
</dbReference>
<evidence type="ECO:0000313" key="7">
    <source>
        <dbReference type="EMBL" id="REK69710.1"/>
    </source>
</evidence>
<proteinExistence type="inferred from homology"/>
<dbReference type="Proteomes" id="UP000265581">
    <property type="component" value="Unassembled WGS sequence"/>
</dbReference>
<keyword evidence="2" id="KW-0663">Pyridoxal phosphate</keyword>
<keyword evidence="7" id="KW-0808">Transferase</keyword>
<feature type="domain" description="HTH gntR-type" evidence="6">
    <location>
        <begin position="31"/>
        <end position="99"/>
    </location>
</feature>
<dbReference type="GO" id="GO:0003677">
    <property type="term" value="F:DNA binding"/>
    <property type="evidence" value="ECO:0007669"/>
    <property type="project" value="UniProtKB-KW"/>
</dbReference>
<dbReference type="InterPro" id="IPR004839">
    <property type="entry name" value="Aminotransferase_I/II_large"/>
</dbReference>
<gene>
    <name evidence="7" type="ORF">DX116_10930</name>
</gene>